<dbReference type="PROSITE" id="PS00216">
    <property type="entry name" value="SUGAR_TRANSPORT_1"/>
    <property type="match status" value="1"/>
</dbReference>
<evidence type="ECO:0000256" key="6">
    <source>
        <dbReference type="SAM" id="Phobius"/>
    </source>
</evidence>
<keyword evidence="5" id="KW-0046">Antibiotic resistance</keyword>
<evidence type="ECO:0000256" key="3">
    <source>
        <dbReference type="ARBA" id="ARBA00022989"/>
    </source>
</evidence>
<dbReference type="InterPro" id="IPR011701">
    <property type="entry name" value="MFS"/>
</dbReference>
<feature type="transmembrane region" description="Helical" evidence="6">
    <location>
        <begin position="201"/>
        <end position="219"/>
    </location>
</feature>
<feature type="transmembrane region" description="Helical" evidence="6">
    <location>
        <begin position="166"/>
        <end position="189"/>
    </location>
</feature>
<dbReference type="InterPro" id="IPR020846">
    <property type="entry name" value="MFS_dom"/>
</dbReference>
<dbReference type="PRINTS" id="PR01036">
    <property type="entry name" value="TCRTETB"/>
</dbReference>
<evidence type="ECO:0000256" key="2">
    <source>
        <dbReference type="ARBA" id="ARBA00022692"/>
    </source>
</evidence>
<gene>
    <name evidence="8" type="ORF">NMN56_006230</name>
</gene>
<evidence type="ECO:0000313" key="8">
    <source>
        <dbReference type="EMBL" id="MDJ1131561.1"/>
    </source>
</evidence>
<proteinExistence type="predicted"/>
<keyword evidence="9" id="KW-1185">Reference proteome</keyword>
<dbReference type="PROSITE" id="PS50850">
    <property type="entry name" value="MFS"/>
    <property type="match status" value="1"/>
</dbReference>
<dbReference type="InterPro" id="IPR005829">
    <property type="entry name" value="Sugar_transporter_CS"/>
</dbReference>
<feature type="transmembrane region" description="Helical" evidence="6">
    <location>
        <begin position="404"/>
        <end position="424"/>
    </location>
</feature>
<keyword evidence="2 6" id="KW-0812">Transmembrane</keyword>
<evidence type="ECO:0000313" key="9">
    <source>
        <dbReference type="Proteomes" id="UP001214441"/>
    </source>
</evidence>
<sequence length="489" mass="48562">MGTEDEGHPRRWTILAAVCAALLVIVLDNTVLNVALPSLAADFAASTAEQQAVLDAYVVVFAGLLLPAGAASDRYGRRRAMLAGMAVLAVSSAAAAAAWSVWWLIAMRALMGVGAALVMPATLAILVQVFPERERPRAFAVWAAVASGAMAAGPVLGGALVAQWSWAGVFLLNVPVVGFAALAVGRLVPESRDPAARPVDGAGAGLVTLGMVALTTAVIKAGEHGFGTPVVPVAAAVAAGALAAFARRQRRVAAPLVDLSLYRDRRFAGASAAATLLTVGTGSSLFVLAQYLQLVRGYSAPEAGLALVPLAAGVVLGSAAGGRAHARLGARHAIALGFTVTAAGFCVLAALGPTSSYGVTATGLLLSGLGTGFAGPSTTSTVLGAVPRARAGMGSALNDTHQQLGIALGVAGLGALLSATYRGALPEAGSGSLGETLARTPALKDAAHTAFTHAQSATFLAAAACALLGALTATLTLRPAREGAAPAGA</sequence>
<feature type="transmembrane region" description="Helical" evidence="6">
    <location>
        <begin position="225"/>
        <end position="246"/>
    </location>
</feature>
<feature type="transmembrane region" description="Helical" evidence="6">
    <location>
        <begin position="52"/>
        <end position="70"/>
    </location>
</feature>
<evidence type="ECO:0000256" key="4">
    <source>
        <dbReference type="ARBA" id="ARBA00023136"/>
    </source>
</evidence>
<dbReference type="Proteomes" id="UP001214441">
    <property type="component" value="Unassembled WGS sequence"/>
</dbReference>
<name>A0ABT6ZSE9_9ACTN</name>
<keyword evidence="3 6" id="KW-1133">Transmembrane helix</keyword>
<feature type="transmembrane region" description="Helical" evidence="6">
    <location>
        <begin position="333"/>
        <end position="352"/>
    </location>
</feature>
<feature type="transmembrane region" description="Helical" evidence="6">
    <location>
        <begin position="82"/>
        <end position="103"/>
    </location>
</feature>
<evidence type="ECO:0000256" key="1">
    <source>
        <dbReference type="ARBA" id="ARBA00004651"/>
    </source>
</evidence>
<feature type="domain" description="Major facilitator superfamily (MFS) profile" evidence="7">
    <location>
        <begin position="14"/>
        <end position="481"/>
    </location>
</feature>
<feature type="transmembrane region" description="Helical" evidence="6">
    <location>
        <begin position="457"/>
        <end position="477"/>
    </location>
</feature>
<dbReference type="Gene3D" id="1.20.1720.10">
    <property type="entry name" value="Multidrug resistance protein D"/>
    <property type="match status" value="1"/>
</dbReference>
<organism evidence="8 9">
    <name type="scientific">Streptomyces iconiensis</name>
    <dbReference type="NCBI Taxonomy" id="1384038"/>
    <lineage>
        <taxon>Bacteria</taxon>
        <taxon>Bacillati</taxon>
        <taxon>Actinomycetota</taxon>
        <taxon>Actinomycetes</taxon>
        <taxon>Kitasatosporales</taxon>
        <taxon>Streptomycetaceae</taxon>
        <taxon>Streptomyces</taxon>
    </lineage>
</organism>
<dbReference type="CDD" id="cd17321">
    <property type="entry name" value="MFS_MMR_MDR_like"/>
    <property type="match status" value="1"/>
</dbReference>
<protein>
    <submittedName>
        <fullName evidence="8">MFS transporter</fullName>
    </submittedName>
</protein>
<comment type="caution">
    <text evidence="8">The sequence shown here is derived from an EMBL/GenBank/DDBJ whole genome shotgun (WGS) entry which is preliminary data.</text>
</comment>
<evidence type="ECO:0000256" key="5">
    <source>
        <dbReference type="ARBA" id="ARBA00023251"/>
    </source>
</evidence>
<feature type="transmembrane region" description="Helical" evidence="6">
    <location>
        <begin position="109"/>
        <end position="127"/>
    </location>
</feature>
<dbReference type="RefSeq" id="WP_274042739.1">
    <property type="nucleotide sequence ID" value="NZ_JANCPR020000005.1"/>
</dbReference>
<dbReference type="InterPro" id="IPR036259">
    <property type="entry name" value="MFS_trans_sf"/>
</dbReference>
<keyword evidence="4 6" id="KW-0472">Membrane</keyword>
<dbReference type="Gene3D" id="1.20.1250.20">
    <property type="entry name" value="MFS general substrate transporter like domains"/>
    <property type="match status" value="1"/>
</dbReference>
<feature type="transmembrane region" description="Helical" evidence="6">
    <location>
        <begin position="303"/>
        <end position="321"/>
    </location>
</feature>
<dbReference type="SUPFAM" id="SSF103473">
    <property type="entry name" value="MFS general substrate transporter"/>
    <property type="match status" value="1"/>
</dbReference>
<evidence type="ECO:0000259" key="7">
    <source>
        <dbReference type="PROSITE" id="PS50850"/>
    </source>
</evidence>
<feature type="transmembrane region" description="Helical" evidence="6">
    <location>
        <begin position="364"/>
        <end position="383"/>
    </location>
</feature>
<dbReference type="Pfam" id="PF07690">
    <property type="entry name" value="MFS_1"/>
    <property type="match status" value="1"/>
</dbReference>
<comment type="subcellular location">
    <subcellularLocation>
        <location evidence="1">Cell membrane</location>
        <topology evidence="1">Multi-pass membrane protein</topology>
    </subcellularLocation>
</comment>
<dbReference type="PANTHER" id="PTHR42718">
    <property type="entry name" value="MAJOR FACILITATOR SUPERFAMILY MULTIDRUG TRANSPORTER MFSC"/>
    <property type="match status" value="1"/>
</dbReference>
<feature type="transmembrane region" description="Helical" evidence="6">
    <location>
        <begin position="139"/>
        <end position="160"/>
    </location>
</feature>
<dbReference type="PANTHER" id="PTHR42718:SF42">
    <property type="entry name" value="EXPORT PROTEIN"/>
    <property type="match status" value="1"/>
</dbReference>
<feature type="transmembrane region" description="Helical" evidence="6">
    <location>
        <begin position="12"/>
        <end position="32"/>
    </location>
</feature>
<reference evidence="8 9" key="1">
    <citation type="submission" date="2023-05" db="EMBL/GenBank/DDBJ databases">
        <title>Streptantibioticus silvisoli sp. nov., acidotolerant actinomycetes 1 from pine litter.</title>
        <authorList>
            <person name="Swiecimska M."/>
            <person name="Golinska P."/>
            <person name="Sangal V."/>
            <person name="Wachnowicz B."/>
            <person name="Goodfellow M."/>
        </authorList>
    </citation>
    <scope>NUCLEOTIDE SEQUENCE [LARGE SCALE GENOMIC DNA]</scope>
    <source>
        <strain evidence="8 9">DSM 42109</strain>
    </source>
</reference>
<feature type="transmembrane region" description="Helical" evidence="6">
    <location>
        <begin position="267"/>
        <end position="291"/>
    </location>
</feature>
<accession>A0ABT6ZSE9</accession>
<dbReference type="EMBL" id="JANCPR020000005">
    <property type="protein sequence ID" value="MDJ1131561.1"/>
    <property type="molecule type" value="Genomic_DNA"/>
</dbReference>